<protein>
    <recommendedName>
        <fullName evidence="3">Secreted protein</fullName>
    </recommendedName>
</protein>
<accession>A0A8D8R3W4</accession>
<organism evidence="2">
    <name type="scientific">Cacopsylla melanoneura</name>
    <dbReference type="NCBI Taxonomy" id="428564"/>
    <lineage>
        <taxon>Eukaryota</taxon>
        <taxon>Metazoa</taxon>
        <taxon>Ecdysozoa</taxon>
        <taxon>Arthropoda</taxon>
        <taxon>Hexapoda</taxon>
        <taxon>Insecta</taxon>
        <taxon>Pterygota</taxon>
        <taxon>Neoptera</taxon>
        <taxon>Paraneoptera</taxon>
        <taxon>Hemiptera</taxon>
        <taxon>Sternorrhyncha</taxon>
        <taxon>Psylloidea</taxon>
        <taxon>Psyllidae</taxon>
        <taxon>Psyllinae</taxon>
        <taxon>Cacopsylla</taxon>
    </lineage>
</organism>
<name>A0A8D8R3W4_9HEMI</name>
<feature type="chain" id="PRO_5034992972" description="Secreted protein" evidence="1">
    <location>
        <begin position="24"/>
        <end position="111"/>
    </location>
</feature>
<evidence type="ECO:0000256" key="1">
    <source>
        <dbReference type="SAM" id="SignalP"/>
    </source>
</evidence>
<dbReference type="AlphaFoldDB" id="A0A8D8R3W4"/>
<proteinExistence type="predicted"/>
<evidence type="ECO:0000313" key="2">
    <source>
        <dbReference type="EMBL" id="CAG6643231.1"/>
    </source>
</evidence>
<evidence type="ECO:0008006" key="3">
    <source>
        <dbReference type="Google" id="ProtNLM"/>
    </source>
</evidence>
<reference evidence="2" key="1">
    <citation type="submission" date="2021-05" db="EMBL/GenBank/DDBJ databases">
        <authorList>
            <person name="Alioto T."/>
            <person name="Alioto T."/>
            <person name="Gomez Garrido J."/>
        </authorList>
    </citation>
    <scope>NUCLEOTIDE SEQUENCE</scope>
</reference>
<keyword evidence="1" id="KW-0732">Signal</keyword>
<dbReference type="EMBL" id="HBUF01126109">
    <property type="protein sequence ID" value="CAG6643231.1"/>
    <property type="molecule type" value="Transcribed_RNA"/>
</dbReference>
<feature type="signal peptide" evidence="1">
    <location>
        <begin position="1"/>
        <end position="23"/>
    </location>
</feature>
<sequence length="111" mass="12832">MNSTLPSILYSLYFILTLRSVRCVYWNSCPSIFTTSSSVVSSWSRNHPPWRALPHTVFTQQRSYNPPPAQEKRKRTNLTIWTNPQPRYFASPQGGRAVKEKVLYSHHPALP</sequence>